<dbReference type="STRING" id="3469.A0A4Y7I7C6"/>
<evidence type="ECO:0000313" key="1">
    <source>
        <dbReference type="EMBL" id="RZC44704.1"/>
    </source>
</evidence>
<feature type="non-terminal residue" evidence="1">
    <location>
        <position position="112"/>
    </location>
</feature>
<name>A0A4Y7I7C6_PAPSO</name>
<proteinExistence type="predicted"/>
<dbReference type="EMBL" id="CM010715">
    <property type="protein sequence ID" value="RZC44704.1"/>
    <property type="molecule type" value="Genomic_DNA"/>
</dbReference>
<gene>
    <name evidence="1" type="ORF">C5167_037660</name>
</gene>
<dbReference type="AlphaFoldDB" id="A0A4Y7I7C6"/>
<dbReference type="Proteomes" id="UP000316621">
    <property type="component" value="Chromosome 1"/>
</dbReference>
<organism evidence="1 2">
    <name type="scientific">Papaver somniferum</name>
    <name type="common">Opium poppy</name>
    <dbReference type="NCBI Taxonomy" id="3469"/>
    <lineage>
        <taxon>Eukaryota</taxon>
        <taxon>Viridiplantae</taxon>
        <taxon>Streptophyta</taxon>
        <taxon>Embryophyta</taxon>
        <taxon>Tracheophyta</taxon>
        <taxon>Spermatophyta</taxon>
        <taxon>Magnoliopsida</taxon>
        <taxon>Ranunculales</taxon>
        <taxon>Papaveraceae</taxon>
        <taxon>Papaveroideae</taxon>
        <taxon>Papaver</taxon>
    </lineage>
</organism>
<dbReference type="SUPFAM" id="SSF54001">
    <property type="entry name" value="Cysteine proteinases"/>
    <property type="match status" value="1"/>
</dbReference>
<keyword evidence="2" id="KW-1185">Reference proteome</keyword>
<dbReference type="Gramene" id="RZC44704">
    <property type="protein sequence ID" value="RZC44704"/>
    <property type="gene ID" value="C5167_037660"/>
</dbReference>
<protein>
    <submittedName>
        <fullName evidence="1">Uncharacterized protein</fullName>
    </submittedName>
</protein>
<dbReference type="InterPro" id="IPR038765">
    <property type="entry name" value="Papain-like_cys_pep_sf"/>
</dbReference>
<accession>A0A4Y7I7C6</accession>
<sequence length="112" mass="12342">MVSNGHQSLDPPAVHGVTQFSDLTPTEFRKSVLGLRSLKLPTDAQQDPILPTNDLPTDFDWRDHGAVTDVKNQVLVGLAVHSVQLEHQKELIFLLKGNLLALVSNNLLIVIM</sequence>
<evidence type="ECO:0000313" key="2">
    <source>
        <dbReference type="Proteomes" id="UP000316621"/>
    </source>
</evidence>
<reference evidence="1 2" key="1">
    <citation type="journal article" date="2018" name="Science">
        <title>The opium poppy genome and morphinan production.</title>
        <authorList>
            <person name="Guo L."/>
            <person name="Winzer T."/>
            <person name="Yang X."/>
            <person name="Li Y."/>
            <person name="Ning Z."/>
            <person name="He Z."/>
            <person name="Teodor R."/>
            <person name="Lu Y."/>
            <person name="Bowser T.A."/>
            <person name="Graham I.A."/>
            <person name="Ye K."/>
        </authorList>
    </citation>
    <scope>NUCLEOTIDE SEQUENCE [LARGE SCALE GENOMIC DNA]</scope>
    <source>
        <strain evidence="2">cv. HN1</strain>
        <tissue evidence="1">Leaves</tissue>
    </source>
</reference>
<dbReference type="Gene3D" id="3.90.70.10">
    <property type="entry name" value="Cysteine proteinases"/>
    <property type="match status" value="1"/>
</dbReference>